<evidence type="ECO:0000256" key="1">
    <source>
        <dbReference type="ARBA" id="ARBA00008324"/>
    </source>
</evidence>
<feature type="domain" description="Thioesterase" evidence="3">
    <location>
        <begin position="63"/>
        <end position="136"/>
    </location>
</feature>
<dbReference type="Pfam" id="PF03061">
    <property type="entry name" value="4HBT"/>
    <property type="match status" value="1"/>
</dbReference>
<reference evidence="4 5" key="1">
    <citation type="journal article" date="2013" name="Int. J. Syst. Evol. Microbiol.">
        <title>Marinicauda pacifica gen. nov., sp. nov., a prosthecate alphaproteobacterium of the family Hyphomonadaceae isolated from deep seawater.</title>
        <authorList>
            <person name="Zhang X.Y."/>
            <person name="Li G.W."/>
            <person name="Wang C.S."/>
            <person name="Zhang Y.J."/>
            <person name="Xu X.W."/>
            <person name="Li H."/>
            <person name="Liu A."/>
            <person name="Liu C."/>
            <person name="Xie B.B."/>
            <person name="Qin Q.L."/>
            <person name="Xu Z."/>
            <person name="Chen X.L."/>
            <person name="Zhou B.C."/>
            <person name="Zhang Y.Z."/>
        </authorList>
    </citation>
    <scope>NUCLEOTIDE SEQUENCE [LARGE SCALE GENOMIC DNA]</scope>
    <source>
        <strain evidence="4 5">P-1 km-3</strain>
    </source>
</reference>
<dbReference type="NCBIfam" id="TIGR00369">
    <property type="entry name" value="unchar_dom_1"/>
    <property type="match status" value="1"/>
</dbReference>
<name>A0A4S2HCQ4_9PROT</name>
<organism evidence="4 5">
    <name type="scientific">Marinicauda pacifica</name>
    <dbReference type="NCBI Taxonomy" id="1133559"/>
    <lineage>
        <taxon>Bacteria</taxon>
        <taxon>Pseudomonadati</taxon>
        <taxon>Pseudomonadota</taxon>
        <taxon>Alphaproteobacteria</taxon>
        <taxon>Maricaulales</taxon>
        <taxon>Maricaulaceae</taxon>
        <taxon>Marinicauda</taxon>
    </lineage>
</organism>
<dbReference type="Gene3D" id="3.10.129.10">
    <property type="entry name" value="Hotdog Thioesterase"/>
    <property type="match status" value="1"/>
</dbReference>
<dbReference type="AlphaFoldDB" id="A0A4S2HCQ4"/>
<comment type="similarity">
    <text evidence="1">Belongs to the thioesterase PaaI family.</text>
</comment>
<accession>A0A4S2HCQ4</accession>
<dbReference type="Proteomes" id="UP000305451">
    <property type="component" value="Unassembled WGS sequence"/>
</dbReference>
<dbReference type="InterPro" id="IPR039298">
    <property type="entry name" value="ACOT13"/>
</dbReference>
<dbReference type="GO" id="GO:0047617">
    <property type="term" value="F:fatty acyl-CoA hydrolase activity"/>
    <property type="evidence" value="ECO:0007669"/>
    <property type="project" value="InterPro"/>
</dbReference>
<dbReference type="InterPro" id="IPR003736">
    <property type="entry name" value="PAAI_dom"/>
</dbReference>
<dbReference type="InterPro" id="IPR029069">
    <property type="entry name" value="HotDog_dom_sf"/>
</dbReference>
<gene>
    <name evidence="4" type="ORF">E5162_00265</name>
</gene>
<evidence type="ECO:0000259" key="3">
    <source>
        <dbReference type="Pfam" id="PF03061"/>
    </source>
</evidence>
<dbReference type="InterPro" id="IPR006683">
    <property type="entry name" value="Thioestr_dom"/>
</dbReference>
<comment type="caution">
    <text evidence="4">The sequence shown here is derived from an EMBL/GenBank/DDBJ whole genome shotgun (WGS) entry which is preliminary data.</text>
</comment>
<sequence>MEPSMTSSPHASPGEPAVTLDQFRQVIEMQPFTRWTGLEVVSVERGRVETRLRLRHEDMTQHHGFLHGGLVGFLADNAAAYAAATEIGDVVTAQFSLNFLAPGIGDSFYTRAEVVKAGRRQVTVRVDVFAETGGEAKLIAVATAIILPAGRGAIDIVPQEGPSS</sequence>
<proteinExistence type="inferred from homology"/>
<dbReference type="EMBL" id="SRXV01000001">
    <property type="protein sequence ID" value="TGY93766.1"/>
    <property type="molecule type" value="Genomic_DNA"/>
</dbReference>
<evidence type="ECO:0000256" key="2">
    <source>
        <dbReference type="ARBA" id="ARBA00022801"/>
    </source>
</evidence>
<protein>
    <submittedName>
        <fullName evidence="4">PaaI family thioesterase</fullName>
    </submittedName>
</protein>
<dbReference type="SUPFAM" id="SSF54637">
    <property type="entry name" value="Thioesterase/thiol ester dehydrase-isomerase"/>
    <property type="match status" value="1"/>
</dbReference>
<keyword evidence="5" id="KW-1185">Reference proteome</keyword>
<dbReference type="PANTHER" id="PTHR21660">
    <property type="entry name" value="THIOESTERASE SUPERFAMILY MEMBER-RELATED"/>
    <property type="match status" value="1"/>
</dbReference>
<evidence type="ECO:0000313" key="5">
    <source>
        <dbReference type="Proteomes" id="UP000305451"/>
    </source>
</evidence>
<dbReference type="PANTHER" id="PTHR21660:SF1">
    <property type="entry name" value="ACYL-COENZYME A THIOESTERASE 13"/>
    <property type="match status" value="1"/>
</dbReference>
<dbReference type="CDD" id="cd03443">
    <property type="entry name" value="PaaI_thioesterase"/>
    <property type="match status" value="1"/>
</dbReference>
<keyword evidence="2" id="KW-0378">Hydrolase</keyword>
<evidence type="ECO:0000313" key="4">
    <source>
        <dbReference type="EMBL" id="TGY93766.1"/>
    </source>
</evidence>